<proteinExistence type="predicted"/>
<feature type="transmembrane region" description="Helical" evidence="2">
    <location>
        <begin position="114"/>
        <end position="133"/>
    </location>
</feature>
<dbReference type="AlphaFoldDB" id="A0A3M7SV08"/>
<keyword evidence="2" id="KW-0812">Transmembrane</keyword>
<dbReference type="OrthoDB" id="6075923at2759"/>
<feature type="transmembrane region" description="Helical" evidence="2">
    <location>
        <begin position="315"/>
        <end position="334"/>
    </location>
</feature>
<feature type="transmembrane region" description="Helical" evidence="2">
    <location>
        <begin position="154"/>
        <end position="173"/>
    </location>
</feature>
<keyword evidence="6" id="KW-1185">Reference proteome</keyword>
<organism evidence="5 6">
    <name type="scientific">Brachionus plicatilis</name>
    <name type="common">Marine rotifer</name>
    <name type="synonym">Brachionus muelleri</name>
    <dbReference type="NCBI Taxonomy" id="10195"/>
    <lineage>
        <taxon>Eukaryota</taxon>
        <taxon>Metazoa</taxon>
        <taxon>Spiralia</taxon>
        <taxon>Gnathifera</taxon>
        <taxon>Rotifera</taxon>
        <taxon>Eurotatoria</taxon>
        <taxon>Monogononta</taxon>
        <taxon>Pseudotrocha</taxon>
        <taxon>Ploima</taxon>
        <taxon>Brachionidae</taxon>
        <taxon>Brachionus</taxon>
    </lineage>
</organism>
<reference evidence="5 6" key="1">
    <citation type="journal article" date="2018" name="Sci. Rep.">
        <title>Genomic signatures of local adaptation to the degree of environmental predictability in rotifers.</title>
        <authorList>
            <person name="Franch-Gras L."/>
            <person name="Hahn C."/>
            <person name="Garcia-Roger E.M."/>
            <person name="Carmona M.J."/>
            <person name="Serra M."/>
            <person name="Gomez A."/>
        </authorList>
    </citation>
    <scope>NUCLEOTIDE SEQUENCE [LARGE SCALE GENOMIC DNA]</scope>
    <source>
        <strain evidence="5">HYR1</strain>
    </source>
</reference>
<feature type="domain" description="Nucleoside transporter/FeoB GTPase Gate" evidence="4">
    <location>
        <begin position="268"/>
        <end position="339"/>
    </location>
</feature>
<accession>A0A3M7SV08</accession>
<gene>
    <name evidence="5" type="ORF">BpHYR1_022088</name>
</gene>
<evidence type="ECO:0000259" key="3">
    <source>
        <dbReference type="Pfam" id="PF01773"/>
    </source>
</evidence>
<dbReference type="GO" id="GO:0005886">
    <property type="term" value="C:plasma membrane"/>
    <property type="evidence" value="ECO:0007669"/>
    <property type="project" value="TreeGrafter"/>
</dbReference>
<feature type="transmembrane region" description="Helical" evidence="2">
    <location>
        <begin position="204"/>
        <end position="223"/>
    </location>
</feature>
<dbReference type="Pfam" id="PF07670">
    <property type="entry name" value="Gate"/>
    <property type="match status" value="1"/>
</dbReference>
<feature type="region of interest" description="Disordered" evidence="1">
    <location>
        <begin position="1"/>
        <end position="22"/>
    </location>
</feature>
<protein>
    <submittedName>
        <fullName evidence="5">Solute carrier family 28 member 3</fullName>
    </submittedName>
</protein>
<evidence type="ECO:0000259" key="4">
    <source>
        <dbReference type="Pfam" id="PF07670"/>
    </source>
</evidence>
<dbReference type="InterPro" id="IPR011642">
    <property type="entry name" value="Gate_dom"/>
</dbReference>
<evidence type="ECO:0000313" key="6">
    <source>
        <dbReference type="Proteomes" id="UP000276133"/>
    </source>
</evidence>
<dbReference type="EMBL" id="REGN01000719">
    <property type="protein sequence ID" value="RNA39661.1"/>
    <property type="molecule type" value="Genomic_DNA"/>
</dbReference>
<feature type="transmembrane region" description="Helical" evidence="2">
    <location>
        <begin position="273"/>
        <end position="295"/>
    </location>
</feature>
<dbReference type="Proteomes" id="UP000276133">
    <property type="component" value="Unassembled WGS sequence"/>
</dbReference>
<keyword evidence="2" id="KW-1133">Transmembrane helix</keyword>
<dbReference type="InterPro" id="IPR008276">
    <property type="entry name" value="C_nuclsd_transpt"/>
</dbReference>
<comment type="caution">
    <text evidence="5">The sequence shown here is derived from an EMBL/GenBank/DDBJ whole genome shotgun (WGS) entry which is preliminary data.</text>
</comment>
<dbReference type="InterPro" id="IPR002668">
    <property type="entry name" value="CNT_N_dom"/>
</dbReference>
<feature type="transmembrane region" description="Helical" evidence="2">
    <location>
        <begin position="87"/>
        <end position="108"/>
    </location>
</feature>
<feature type="domain" description="Concentrative nucleoside transporter N-terminal" evidence="3">
    <location>
        <begin position="185"/>
        <end position="257"/>
    </location>
</feature>
<feature type="compositionally biased region" description="Polar residues" evidence="1">
    <location>
        <begin position="1"/>
        <end position="10"/>
    </location>
</feature>
<keyword evidence="2" id="KW-0472">Membrane</keyword>
<feature type="transmembrane region" description="Helical" evidence="2">
    <location>
        <begin position="179"/>
        <end position="197"/>
    </location>
</feature>
<evidence type="ECO:0000313" key="5">
    <source>
        <dbReference type="EMBL" id="RNA39661.1"/>
    </source>
</evidence>
<evidence type="ECO:0000256" key="1">
    <source>
        <dbReference type="SAM" id="MobiDB-lite"/>
    </source>
</evidence>
<sequence>MQSTSRSSIGKNRIIPGDSERTHSLELDQISKKAQIDAEQGGIPNEEEFDTDDENEVHDLTQNRNYLALGVIKFRLIFTKILKQKHALNIILGLAIVGFWSILQNWVFSGNRGLALLVVTTITTFLIFWDNIFKKYIKFPNLPKNSFFEKLNQYLAWILMTIIFIVIAIYLAFSIKETYNLVSLIGLASFVLLSILMSAHPSKINWRILFAGLQVQFVLGVVLMRTEFGYQLFKFLSEQVTIFLGYTDRGTNLVFGSFLVAEKKYFAFKSIPVIIFFSAVINILYYFGFVQYLILKLAWLVNLLMGTSPTESMNATANIFLGITEAPLLIKPFLEKMTRLLNTKKSHT</sequence>
<dbReference type="PANTHER" id="PTHR10590:SF4">
    <property type="entry name" value="SOLUTE CARRIER FAMILY 28 MEMBER 3"/>
    <property type="match status" value="1"/>
</dbReference>
<evidence type="ECO:0000256" key="2">
    <source>
        <dbReference type="SAM" id="Phobius"/>
    </source>
</evidence>
<dbReference type="GO" id="GO:0005415">
    <property type="term" value="F:nucleoside:sodium symporter activity"/>
    <property type="evidence" value="ECO:0007669"/>
    <property type="project" value="TreeGrafter"/>
</dbReference>
<dbReference type="Pfam" id="PF01773">
    <property type="entry name" value="Nucleos_tra2_N"/>
    <property type="match status" value="1"/>
</dbReference>
<name>A0A3M7SV08_BRAPC</name>
<dbReference type="PANTHER" id="PTHR10590">
    <property type="entry name" value="SODIUM/NUCLEOSIDE COTRANSPORTER"/>
    <property type="match status" value="1"/>
</dbReference>